<dbReference type="PROSITE" id="PS51257">
    <property type="entry name" value="PROKAR_LIPOPROTEIN"/>
    <property type="match status" value="1"/>
</dbReference>
<dbReference type="PANTHER" id="PTHR45642">
    <property type="entry name" value="GDSL ESTERASE/LIPASE EXL3"/>
    <property type="match status" value="1"/>
</dbReference>
<dbReference type="OrthoDB" id="9989112at2759"/>
<evidence type="ECO:0000313" key="4">
    <source>
        <dbReference type="Proteomes" id="UP000636800"/>
    </source>
</evidence>
<dbReference type="Gene3D" id="3.40.50.1110">
    <property type="entry name" value="SGNH hydrolase"/>
    <property type="match status" value="1"/>
</dbReference>
<keyword evidence="2" id="KW-0732">Signal</keyword>
<dbReference type="Pfam" id="PF00657">
    <property type="entry name" value="Lipase_GDSL"/>
    <property type="match status" value="1"/>
</dbReference>
<dbReference type="SUPFAM" id="SSF52266">
    <property type="entry name" value="SGNH hydrolase"/>
    <property type="match status" value="1"/>
</dbReference>
<dbReference type="InterPro" id="IPR001087">
    <property type="entry name" value="GDSL"/>
</dbReference>
<proteinExistence type="inferred from homology"/>
<dbReference type="FunFam" id="3.40.50.1110:FF:000003">
    <property type="entry name" value="GDSL esterase/lipase APG"/>
    <property type="match status" value="1"/>
</dbReference>
<dbReference type="GO" id="GO:0016788">
    <property type="term" value="F:hydrolase activity, acting on ester bonds"/>
    <property type="evidence" value="ECO:0007669"/>
    <property type="project" value="InterPro"/>
</dbReference>
<dbReference type="CDD" id="cd01837">
    <property type="entry name" value="SGNH_plant_lipase_like"/>
    <property type="match status" value="1"/>
</dbReference>
<sequence>MDSMRAAFITFLHVAILSSLACAKGNNRTSPRPPAIVVFGDSIVDPGNNNAILTTVKCNFPPYGKDFVHQQATGRFSNGKIPSDLMASVLGIKEYVPAYLGTKLSAQELITGVSFASGGCGFDPLTADLVSAISMEDQLNLFKEYKEKVKAIVGEEKAAEITNNAVYLVATGTDDLANTYFTTPFRRLEFDLPSYINFTVKSASSFVQKLYHLGARKISVVSAPPIGCLPSQRTLAGGIERICNPTYNQAAVAFNSRLSNEMQKLNNTLPRARILYVDLYTPLLDIILHPLKYGFVESKRGCCGSGTFEVTLTCNSLTTLVCEDASKYVFWDSYHPTERAYRILISNVVQRYGAFIN</sequence>
<evidence type="ECO:0008006" key="5">
    <source>
        <dbReference type="Google" id="ProtNLM"/>
    </source>
</evidence>
<accession>A0A835UVE4</accession>
<gene>
    <name evidence="3" type="ORF">HPP92_015013</name>
</gene>
<comment type="caution">
    <text evidence="3">The sequence shown here is derived from an EMBL/GenBank/DDBJ whole genome shotgun (WGS) entry which is preliminary data.</text>
</comment>
<keyword evidence="4" id="KW-1185">Reference proteome</keyword>
<comment type="similarity">
    <text evidence="1">Belongs to the 'GDSL' lipolytic enzyme family.</text>
</comment>
<evidence type="ECO:0000313" key="3">
    <source>
        <dbReference type="EMBL" id="KAG0473156.1"/>
    </source>
</evidence>
<name>A0A835UVE4_VANPL</name>
<dbReference type="InterPro" id="IPR035669">
    <property type="entry name" value="SGNH_plant_lipase-like"/>
</dbReference>
<evidence type="ECO:0000256" key="1">
    <source>
        <dbReference type="ARBA" id="ARBA00008668"/>
    </source>
</evidence>
<dbReference type="InterPro" id="IPR050592">
    <property type="entry name" value="GDSL_lipolytic_enzyme"/>
</dbReference>
<evidence type="ECO:0000256" key="2">
    <source>
        <dbReference type="SAM" id="SignalP"/>
    </source>
</evidence>
<dbReference type="PANTHER" id="PTHR45642:SF150">
    <property type="entry name" value="GDSL ESTERASE_LIPASE EXL3"/>
    <property type="match status" value="1"/>
</dbReference>
<feature type="chain" id="PRO_5032954081" description="GDSL esterase/lipase EXL3" evidence="2">
    <location>
        <begin position="24"/>
        <end position="357"/>
    </location>
</feature>
<dbReference type="EMBL" id="JADCNL010000007">
    <property type="protein sequence ID" value="KAG0473156.1"/>
    <property type="molecule type" value="Genomic_DNA"/>
</dbReference>
<protein>
    <recommendedName>
        <fullName evidence="5">GDSL esterase/lipase EXL3</fullName>
    </recommendedName>
</protein>
<dbReference type="Proteomes" id="UP000636800">
    <property type="component" value="Chromosome 7"/>
</dbReference>
<dbReference type="InterPro" id="IPR036514">
    <property type="entry name" value="SGNH_hydro_sf"/>
</dbReference>
<dbReference type="AlphaFoldDB" id="A0A835UVE4"/>
<reference evidence="3 4" key="1">
    <citation type="journal article" date="2020" name="Nat. Food">
        <title>A phased Vanilla planifolia genome enables genetic improvement of flavour and production.</title>
        <authorList>
            <person name="Hasing T."/>
            <person name="Tang H."/>
            <person name="Brym M."/>
            <person name="Khazi F."/>
            <person name="Huang T."/>
            <person name="Chambers A.H."/>
        </authorList>
    </citation>
    <scope>NUCLEOTIDE SEQUENCE [LARGE SCALE GENOMIC DNA]</scope>
    <source>
        <tissue evidence="3">Leaf</tissue>
    </source>
</reference>
<feature type="signal peptide" evidence="2">
    <location>
        <begin position="1"/>
        <end position="23"/>
    </location>
</feature>
<organism evidence="3 4">
    <name type="scientific">Vanilla planifolia</name>
    <name type="common">Vanilla</name>
    <dbReference type="NCBI Taxonomy" id="51239"/>
    <lineage>
        <taxon>Eukaryota</taxon>
        <taxon>Viridiplantae</taxon>
        <taxon>Streptophyta</taxon>
        <taxon>Embryophyta</taxon>
        <taxon>Tracheophyta</taxon>
        <taxon>Spermatophyta</taxon>
        <taxon>Magnoliopsida</taxon>
        <taxon>Liliopsida</taxon>
        <taxon>Asparagales</taxon>
        <taxon>Orchidaceae</taxon>
        <taxon>Vanilloideae</taxon>
        <taxon>Vanilleae</taxon>
        <taxon>Vanilla</taxon>
    </lineage>
</organism>